<dbReference type="eggNOG" id="ENOG502SH65">
    <property type="taxonomic scope" value="Eukaryota"/>
</dbReference>
<keyword evidence="3" id="KW-1185">Reference proteome</keyword>
<sequence>MLRAKQFGKDWATLTENIPTKTAAQIKNYYQNYKNRLNLQDILKRRIEIAAASGGGGGKGVLHSVTSIPAVASENTAASPRSAAASLMSGTLRQGARSVEQPGGLSMGMANGSMTSSAGDTNLSFQAALSAAQPGLHGVNVLPEQSINKFGMQAHHVQQQQQHSREMVNSASNSERYLKLLNMQHQLQLMQFQQQQNSQGMTSDGTGVDSSNAYHESQVQAANAQRLYQFSCQQQHQVHPHHLSMQALQQMGLPSYSQNPAHSQELQLPMQQQQQQVRGTFVETAHPSGLYQPMGHMQAQHPQAAVVGAQMSMSSILVEKQWRAKEVYLLGITLGAHQV</sequence>
<evidence type="ECO:0000259" key="1">
    <source>
        <dbReference type="PROSITE" id="PS51294"/>
    </source>
</evidence>
<proteinExistence type="predicted"/>
<reference evidence="3" key="1">
    <citation type="journal article" date="2010" name="Science">
        <title>Signatures of adaptation to obligate biotrophy in the Hyaloperonospora arabidopsidis genome.</title>
        <authorList>
            <person name="Baxter L."/>
            <person name="Tripathy S."/>
            <person name="Ishaque N."/>
            <person name="Boot N."/>
            <person name="Cabral A."/>
            <person name="Kemen E."/>
            <person name="Thines M."/>
            <person name="Ah-Fong A."/>
            <person name="Anderson R."/>
            <person name="Badejoko W."/>
            <person name="Bittner-Eddy P."/>
            <person name="Boore J.L."/>
            <person name="Chibucos M.C."/>
            <person name="Coates M."/>
            <person name="Dehal P."/>
            <person name="Delehaunty K."/>
            <person name="Dong S."/>
            <person name="Downton P."/>
            <person name="Dumas B."/>
            <person name="Fabro G."/>
            <person name="Fronick C."/>
            <person name="Fuerstenberg S.I."/>
            <person name="Fulton L."/>
            <person name="Gaulin E."/>
            <person name="Govers F."/>
            <person name="Hughes L."/>
            <person name="Humphray S."/>
            <person name="Jiang R.H."/>
            <person name="Judelson H."/>
            <person name="Kamoun S."/>
            <person name="Kyung K."/>
            <person name="Meijer H."/>
            <person name="Minx P."/>
            <person name="Morris P."/>
            <person name="Nelson J."/>
            <person name="Phuntumart V."/>
            <person name="Qutob D."/>
            <person name="Rehmany A."/>
            <person name="Rougon-Cardoso A."/>
            <person name="Ryden P."/>
            <person name="Torto-Alalibo T."/>
            <person name="Studholme D."/>
            <person name="Wang Y."/>
            <person name="Win J."/>
            <person name="Wood J."/>
            <person name="Clifton S.W."/>
            <person name="Rogers J."/>
            <person name="Van den Ackerveken G."/>
            <person name="Jones J.D."/>
            <person name="McDowell J.M."/>
            <person name="Beynon J."/>
            <person name="Tyler B.M."/>
        </authorList>
    </citation>
    <scope>NUCLEOTIDE SEQUENCE [LARGE SCALE GENOMIC DNA]</scope>
    <source>
        <strain evidence="3">Emoy2</strain>
    </source>
</reference>
<name>M4C4Q6_HYAAE</name>
<dbReference type="InParanoid" id="M4C4Q6"/>
<dbReference type="AlphaFoldDB" id="M4C4Q6"/>
<feature type="domain" description="HTH myb-type" evidence="1">
    <location>
        <begin position="1"/>
        <end position="38"/>
    </location>
</feature>
<dbReference type="PROSITE" id="PS51294">
    <property type="entry name" value="HTH_MYB"/>
    <property type="match status" value="1"/>
</dbReference>
<dbReference type="SUPFAM" id="SSF46689">
    <property type="entry name" value="Homeodomain-like"/>
    <property type="match status" value="1"/>
</dbReference>
<organism evidence="2 3">
    <name type="scientific">Hyaloperonospora arabidopsidis (strain Emoy2)</name>
    <name type="common">Downy mildew agent</name>
    <name type="synonym">Peronospora arabidopsidis</name>
    <dbReference type="NCBI Taxonomy" id="559515"/>
    <lineage>
        <taxon>Eukaryota</taxon>
        <taxon>Sar</taxon>
        <taxon>Stramenopiles</taxon>
        <taxon>Oomycota</taxon>
        <taxon>Peronosporomycetes</taxon>
        <taxon>Peronosporales</taxon>
        <taxon>Peronosporaceae</taxon>
        <taxon>Hyaloperonospora</taxon>
    </lineage>
</organism>
<dbReference type="Pfam" id="PF00249">
    <property type="entry name" value="Myb_DNA-binding"/>
    <property type="match status" value="1"/>
</dbReference>
<accession>M4C4Q6</accession>
<dbReference type="STRING" id="559515.M4C4Q6"/>
<dbReference type="EnsemblProtists" id="HpaT814074">
    <property type="protein sequence ID" value="HpaP814074"/>
    <property type="gene ID" value="HpaG814074"/>
</dbReference>
<dbReference type="InterPro" id="IPR009057">
    <property type="entry name" value="Homeodomain-like_sf"/>
</dbReference>
<dbReference type="InterPro" id="IPR001005">
    <property type="entry name" value="SANT/Myb"/>
</dbReference>
<dbReference type="EMBL" id="ABWE02003185">
    <property type="status" value="NOT_ANNOTATED_CDS"/>
    <property type="molecule type" value="Genomic_DNA"/>
</dbReference>
<dbReference type="Gene3D" id="1.20.58.1880">
    <property type="match status" value="1"/>
</dbReference>
<dbReference type="Proteomes" id="UP000011713">
    <property type="component" value="Unassembled WGS sequence"/>
</dbReference>
<dbReference type="HOGENOM" id="CLU_820036_0_0_1"/>
<protein>
    <recommendedName>
        <fullName evidence="1">HTH myb-type domain-containing protein</fullName>
    </recommendedName>
</protein>
<reference evidence="2" key="2">
    <citation type="submission" date="2015-06" db="UniProtKB">
        <authorList>
            <consortium name="EnsemblProtists"/>
        </authorList>
    </citation>
    <scope>IDENTIFICATION</scope>
    <source>
        <strain evidence="2">Emoy2</strain>
    </source>
</reference>
<dbReference type="CDD" id="cd00167">
    <property type="entry name" value="SANT"/>
    <property type="match status" value="1"/>
</dbReference>
<dbReference type="VEuPathDB" id="FungiDB:HpaG814074"/>
<dbReference type="InterPro" id="IPR017930">
    <property type="entry name" value="Myb_dom"/>
</dbReference>
<evidence type="ECO:0000313" key="3">
    <source>
        <dbReference type="Proteomes" id="UP000011713"/>
    </source>
</evidence>
<evidence type="ECO:0000313" key="2">
    <source>
        <dbReference type="EnsemblProtists" id="HpaP814074"/>
    </source>
</evidence>